<dbReference type="PANTHER" id="PTHR11006:SF102">
    <property type="entry name" value="PROTEIN ARGININE N-METHYLTRANSFERASE 1"/>
    <property type="match status" value="1"/>
</dbReference>
<evidence type="ECO:0000256" key="1">
    <source>
        <dbReference type="ARBA" id="ARBA00022603"/>
    </source>
</evidence>
<dbReference type="Gene3D" id="2.70.160.11">
    <property type="entry name" value="Hnrnp arginine n-methyltransferase1"/>
    <property type="match status" value="1"/>
</dbReference>
<gene>
    <name evidence="6" type="ORF">TEOVI_000020400</name>
</gene>
<sequence>MESGGFAEDYDPNSSLHHQYYESYSDLAVHRLMLEDAQRMSFYRKSIEQSASIEGKVVVDVGSGTGILSMWAARAGAKHVFSIEASSLSEFQIGVVEDNDLSTKITVLGDTVENIIAGGVANFVNRHKAKLGKCGVAVLLSEWMGFYLFHEGMLPSVIRARNFFQDVNAALGVLQPIEMIPERATVFVAPITCKPYYVQRYKNFWRDVDGLDFSRCGRIEYEVYLEQASPLVECLPPLCLLHEGLSLIELNLSTVQEEVLTSLHNTVHFDLKESAEFQQHAREAGSEGRVSVDGFTVWFDVSYGAHTLSTSPRSPSTHWKQTTILLPREARNEELVSFPVEGGELGVEMHISASDKTLRFYTIELELK</sequence>
<name>A0A1G4I1G6_TRYEQ</name>
<dbReference type="FunFam" id="3.40.50.150:FF:000607">
    <property type="entry name" value="Arginine N-methyltransferase, type I"/>
    <property type="match status" value="1"/>
</dbReference>
<evidence type="ECO:0000256" key="4">
    <source>
        <dbReference type="PROSITE-ProRule" id="PRU01015"/>
    </source>
</evidence>
<protein>
    <submittedName>
        <fullName evidence="6">Arginine N-methyltransferase, type I</fullName>
        <ecNumber evidence="6">2.1.1.-</ecNumber>
    </submittedName>
</protein>
<keyword evidence="2 4" id="KW-0808">Transferase</keyword>
<keyword evidence="1 4" id="KW-0489">Methyltransferase</keyword>
<evidence type="ECO:0000256" key="2">
    <source>
        <dbReference type="ARBA" id="ARBA00022679"/>
    </source>
</evidence>
<evidence type="ECO:0000313" key="6">
    <source>
        <dbReference type="EMBL" id="SCU65479.1"/>
    </source>
</evidence>
<dbReference type="EC" id="2.1.1.-" evidence="6"/>
<organism evidence="6 7">
    <name type="scientific">Trypanosoma equiperdum</name>
    <dbReference type="NCBI Taxonomy" id="5694"/>
    <lineage>
        <taxon>Eukaryota</taxon>
        <taxon>Discoba</taxon>
        <taxon>Euglenozoa</taxon>
        <taxon>Kinetoplastea</taxon>
        <taxon>Metakinetoplastina</taxon>
        <taxon>Trypanosomatida</taxon>
        <taxon>Trypanosomatidae</taxon>
        <taxon>Trypanosoma</taxon>
    </lineage>
</organism>
<dbReference type="InterPro" id="IPR055135">
    <property type="entry name" value="PRMT_dom"/>
</dbReference>
<evidence type="ECO:0000259" key="5">
    <source>
        <dbReference type="Pfam" id="PF22528"/>
    </source>
</evidence>
<evidence type="ECO:0000256" key="3">
    <source>
        <dbReference type="ARBA" id="ARBA00022691"/>
    </source>
</evidence>
<dbReference type="FunFam" id="2.70.160.11:FF:000030">
    <property type="entry name" value="Arginine N-methyltransferase, type I"/>
    <property type="match status" value="1"/>
</dbReference>
<dbReference type="GeneID" id="92374144"/>
<dbReference type="InterPro" id="IPR025799">
    <property type="entry name" value="Arg_MeTrfase"/>
</dbReference>
<comment type="caution">
    <text evidence="6">The sequence shown here is derived from an EMBL/GenBank/DDBJ whole genome shotgun (WGS) entry which is preliminary data.</text>
</comment>
<dbReference type="PANTHER" id="PTHR11006">
    <property type="entry name" value="PROTEIN ARGININE N-METHYLTRANSFERASE"/>
    <property type="match status" value="1"/>
</dbReference>
<dbReference type="EMBL" id="CZPT02000299">
    <property type="protein sequence ID" value="SCU65479.1"/>
    <property type="molecule type" value="Genomic_DNA"/>
</dbReference>
<keyword evidence="7" id="KW-1185">Reference proteome</keyword>
<dbReference type="InterPro" id="IPR029063">
    <property type="entry name" value="SAM-dependent_MTases_sf"/>
</dbReference>
<dbReference type="Gene3D" id="3.40.50.150">
    <property type="entry name" value="Vaccinia Virus protein VP39"/>
    <property type="match status" value="1"/>
</dbReference>
<dbReference type="SUPFAM" id="SSF53335">
    <property type="entry name" value="S-adenosyl-L-methionine-dependent methyltransferases"/>
    <property type="match status" value="1"/>
</dbReference>
<evidence type="ECO:0000313" key="7">
    <source>
        <dbReference type="Proteomes" id="UP000195570"/>
    </source>
</evidence>
<feature type="domain" description="Protein arginine N-methyltransferase" evidence="5">
    <location>
        <begin position="182"/>
        <end position="366"/>
    </location>
</feature>
<dbReference type="RefSeq" id="XP_067077079.1">
    <property type="nucleotide sequence ID" value="XM_067220978.1"/>
</dbReference>
<dbReference type="Pfam" id="PF22528">
    <property type="entry name" value="PRMT_C"/>
    <property type="match status" value="1"/>
</dbReference>
<accession>A0A1G4I1G6</accession>
<dbReference type="GO" id="GO:0016274">
    <property type="term" value="F:protein-arginine N-methyltransferase activity"/>
    <property type="evidence" value="ECO:0007669"/>
    <property type="project" value="InterPro"/>
</dbReference>
<dbReference type="GO" id="GO:0042054">
    <property type="term" value="F:histone methyltransferase activity"/>
    <property type="evidence" value="ECO:0007669"/>
    <property type="project" value="TreeGrafter"/>
</dbReference>
<keyword evidence="3 4" id="KW-0949">S-adenosyl-L-methionine</keyword>
<dbReference type="PROSITE" id="PS51678">
    <property type="entry name" value="SAM_MT_PRMT"/>
    <property type="match status" value="1"/>
</dbReference>
<dbReference type="VEuPathDB" id="TriTrypDB:TEOVI_000020400"/>
<dbReference type="Proteomes" id="UP000195570">
    <property type="component" value="Unassembled WGS sequence"/>
</dbReference>
<reference evidence="6" key="1">
    <citation type="submission" date="2016-09" db="EMBL/GenBank/DDBJ databases">
        <authorList>
            <person name="Hebert L."/>
            <person name="Moumen B."/>
        </authorList>
    </citation>
    <scope>NUCLEOTIDE SEQUENCE [LARGE SCALE GENOMIC DNA]</scope>
    <source>
        <strain evidence="6">OVI</strain>
    </source>
</reference>
<dbReference type="GO" id="GO:0032259">
    <property type="term" value="P:methylation"/>
    <property type="evidence" value="ECO:0007669"/>
    <property type="project" value="UniProtKB-KW"/>
</dbReference>
<dbReference type="CDD" id="cd02440">
    <property type="entry name" value="AdoMet_MTases"/>
    <property type="match status" value="1"/>
</dbReference>
<proteinExistence type="predicted"/>
<dbReference type="AlphaFoldDB" id="A0A1G4I1G6"/>